<feature type="compositionally biased region" description="Low complexity" evidence="2">
    <location>
        <begin position="45"/>
        <end position="54"/>
    </location>
</feature>
<dbReference type="SUPFAM" id="SSF63817">
    <property type="entry name" value="Sortase"/>
    <property type="match status" value="1"/>
</dbReference>
<dbReference type="Gene3D" id="2.40.260.10">
    <property type="entry name" value="Sortase"/>
    <property type="match status" value="1"/>
</dbReference>
<keyword evidence="1" id="KW-0378">Hydrolase</keyword>
<evidence type="ECO:0000313" key="3">
    <source>
        <dbReference type="EMBL" id="CAA9366782.1"/>
    </source>
</evidence>
<dbReference type="InterPro" id="IPR042001">
    <property type="entry name" value="Sortase_F"/>
</dbReference>
<gene>
    <name evidence="3" type="ORF">AVDCRST_MAG34-3023</name>
</gene>
<sequence length="243" mass="26087">MAKSWEGLRPSRLLAAAAVFLTVVGVVAVGLALRNQTPAPPQPSASPAAPASPSTGGTVDDRAAPEASRRPAGRPDGRNEGRRKAAEVVELDYSRPVRISIPRIDTTSSLVELGLDERGVMETPEPVDKAGWFRPSPPPGIPGATVIAGHVNWNQAPMVFFKLGSLRPGDRVEVERADGVTTVFEVSRVDSFPKDRFPTAEVYDNPPRSELRLITCGGEYDESANRYLENIVVWAEIVGVRGA</sequence>
<dbReference type="NCBIfam" id="NF033748">
    <property type="entry name" value="class_F_sortase"/>
    <property type="match status" value="1"/>
</dbReference>
<reference evidence="3" key="1">
    <citation type="submission" date="2020-02" db="EMBL/GenBank/DDBJ databases">
        <authorList>
            <person name="Meier V. D."/>
        </authorList>
    </citation>
    <scope>NUCLEOTIDE SEQUENCE</scope>
    <source>
        <strain evidence="3">AVDCRST_MAG34</strain>
    </source>
</reference>
<feature type="compositionally biased region" description="Basic and acidic residues" evidence="2">
    <location>
        <begin position="59"/>
        <end position="85"/>
    </location>
</feature>
<dbReference type="EMBL" id="CADCUI010000086">
    <property type="protein sequence ID" value="CAA9366782.1"/>
    <property type="molecule type" value="Genomic_DNA"/>
</dbReference>
<evidence type="ECO:0000256" key="2">
    <source>
        <dbReference type="SAM" id="MobiDB-lite"/>
    </source>
</evidence>
<accession>A0A6J4MX31</accession>
<proteinExistence type="predicted"/>
<dbReference type="GO" id="GO:0016787">
    <property type="term" value="F:hydrolase activity"/>
    <property type="evidence" value="ECO:0007669"/>
    <property type="project" value="UniProtKB-KW"/>
</dbReference>
<evidence type="ECO:0008006" key="4">
    <source>
        <dbReference type="Google" id="ProtNLM"/>
    </source>
</evidence>
<dbReference type="InterPro" id="IPR005754">
    <property type="entry name" value="Sortase"/>
</dbReference>
<dbReference type="AlphaFoldDB" id="A0A6J4MX31"/>
<name>A0A6J4MX31_9ACTN</name>
<organism evidence="3">
    <name type="scientific">uncultured Nocardioidaceae bacterium</name>
    <dbReference type="NCBI Taxonomy" id="253824"/>
    <lineage>
        <taxon>Bacteria</taxon>
        <taxon>Bacillati</taxon>
        <taxon>Actinomycetota</taxon>
        <taxon>Actinomycetes</taxon>
        <taxon>Propionibacteriales</taxon>
        <taxon>Nocardioidaceae</taxon>
        <taxon>environmental samples</taxon>
    </lineage>
</organism>
<feature type="region of interest" description="Disordered" evidence="2">
    <location>
        <begin position="37"/>
        <end position="85"/>
    </location>
</feature>
<protein>
    <recommendedName>
        <fullName evidence="4">Secreted protein</fullName>
    </recommendedName>
</protein>
<dbReference type="CDD" id="cd05829">
    <property type="entry name" value="Sortase_F"/>
    <property type="match status" value="1"/>
</dbReference>
<evidence type="ECO:0000256" key="1">
    <source>
        <dbReference type="ARBA" id="ARBA00022801"/>
    </source>
</evidence>
<dbReference type="InterPro" id="IPR023365">
    <property type="entry name" value="Sortase_dom-sf"/>
</dbReference>
<dbReference type="Pfam" id="PF04203">
    <property type="entry name" value="Sortase"/>
    <property type="match status" value="1"/>
</dbReference>